<organism evidence="3 4">
    <name type="scientific">Eleusine coracana subsp. coracana</name>
    <dbReference type="NCBI Taxonomy" id="191504"/>
    <lineage>
        <taxon>Eukaryota</taxon>
        <taxon>Viridiplantae</taxon>
        <taxon>Streptophyta</taxon>
        <taxon>Embryophyta</taxon>
        <taxon>Tracheophyta</taxon>
        <taxon>Spermatophyta</taxon>
        <taxon>Magnoliopsida</taxon>
        <taxon>Liliopsida</taxon>
        <taxon>Poales</taxon>
        <taxon>Poaceae</taxon>
        <taxon>PACMAD clade</taxon>
        <taxon>Chloridoideae</taxon>
        <taxon>Cynodonteae</taxon>
        <taxon>Eleusininae</taxon>
        <taxon>Eleusine</taxon>
    </lineage>
</organism>
<evidence type="ECO:0000313" key="4">
    <source>
        <dbReference type="Proteomes" id="UP001054889"/>
    </source>
</evidence>
<dbReference type="Proteomes" id="UP001054889">
    <property type="component" value="Unassembled WGS sequence"/>
</dbReference>
<comment type="caution">
    <text evidence="3">The sequence shown here is derived from an EMBL/GenBank/DDBJ whole genome shotgun (WGS) entry which is preliminary data.</text>
</comment>
<dbReference type="GO" id="GO:0020037">
    <property type="term" value="F:heme binding"/>
    <property type="evidence" value="ECO:0007669"/>
    <property type="project" value="InterPro"/>
</dbReference>
<keyword evidence="2" id="KW-0812">Transmembrane</keyword>
<accession>A0AAV5EJF9</accession>
<name>A0AAV5EJF9_ELECO</name>
<evidence type="ECO:0000256" key="1">
    <source>
        <dbReference type="SAM" id="MobiDB-lite"/>
    </source>
</evidence>
<reference evidence="3" key="1">
    <citation type="journal article" date="2018" name="DNA Res.">
        <title>Multiple hybrid de novo genome assembly of finger millet, an orphan allotetraploid crop.</title>
        <authorList>
            <person name="Hatakeyama M."/>
            <person name="Aluri S."/>
            <person name="Balachadran M.T."/>
            <person name="Sivarajan S.R."/>
            <person name="Patrignani A."/>
            <person name="Gruter S."/>
            <person name="Poveda L."/>
            <person name="Shimizu-Inatsugi R."/>
            <person name="Baeten J."/>
            <person name="Francoijs K.J."/>
            <person name="Nataraja K.N."/>
            <person name="Reddy Y.A.N."/>
            <person name="Phadnis S."/>
            <person name="Ravikumar R.L."/>
            <person name="Schlapbach R."/>
            <person name="Sreeman S.M."/>
            <person name="Shimizu K.K."/>
        </authorList>
    </citation>
    <scope>NUCLEOTIDE SEQUENCE</scope>
</reference>
<dbReference type="AlphaFoldDB" id="A0AAV5EJF9"/>
<dbReference type="InterPro" id="IPR036396">
    <property type="entry name" value="Cyt_P450_sf"/>
</dbReference>
<feature type="transmembrane region" description="Helical" evidence="2">
    <location>
        <begin position="14"/>
        <end position="32"/>
    </location>
</feature>
<keyword evidence="4" id="KW-1185">Reference proteome</keyword>
<evidence type="ECO:0000256" key="2">
    <source>
        <dbReference type="SAM" id="Phobius"/>
    </source>
</evidence>
<protein>
    <submittedName>
        <fullName evidence="3">Uncharacterized protein</fullName>
    </submittedName>
</protein>
<dbReference type="SUPFAM" id="SSF48264">
    <property type="entry name" value="Cytochrome P450"/>
    <property type="match status" value="1"/>
</dbReference>
<sequence length="85" mass="9079">MAAPLSELLPLQQWQLGLLAVLPVMVLSLVFLTTKQSRRGNSTGTKGGARLPPGPTQVPVLGNLHQLGPLPHRNLRELARGVTAQ</sequence>
<reference evidence="3" key="2">
    <citation type="submission" date="2021-12" db="EMBL/GenBank/DDBJ databases">
        <title>Resequencing data analysis of finger millet.</title>
        <authorList>
            <person name="Hatakeyama M."/>
            <person name="Aluri S."/>
            <person name="Balachadran M.T."/>
            <person name="Sivarajan S.R."/>
            <person name="Poveda L."/>
            <person name="Shimizu-Inatsugi R."/>
            <person name="Schlapbach R."/>
            <person name="Sreeman S.M."/>
            <person name="Shimizu K.K."/>
        </authorList>
    </citation>
    <scope>NUCLEOTIDE SEQUENCE</scope>
</reference>
<evidence type="ECO:0000313" key="3">
    <source>
        <dbReference type="EMBL" id="GJN22662.1"/>
    </source>
</evidence>
<proteinExistence type="predicted"/>
<dbReference type="EMBL" id="BQKI01000076">
    <property type="protein sequence ID" value="GJN22662.1"/>
    <property type="molecule type" value="Genomic_DNA"/>
</dbReference>
<feature type="region of interest" description="Disordered" evidence="1">
    <location>
        <begin position="37"/>
        <end position="56"/>
    </location>
</feature>
<dbReference type="GO" id="GO:0004497">
    <property type="term" value="F:monooxygenase activity"/>
    <property type="evidence" value="ECO:0007669"/>
    <property type="project" value="InterPro"/>
</dbReference>
<keyword evidence="2" id="KW-1133">Transmembrane helix</keyword>
<dbReference type="GO" id="GO:0016705">
    <property type="term" value="F:oxidoreductase activity, acting on paired donors, with incorporation or reduction of molecular oxygen"/>
    <property type="evidence" value="ECO:0007669"/>
    <property type="project" value="InterPro"/>
</dbReference>
<dbReference type="GO" id="GO:0005506">
    <property type="term" value="F:iron ion binding"/>
    <property type="evidence" value="ECO:0007669"/>
    <property type="project" value="InterPro"/>
</dbReference>
<keyword evidence="2" id="KW-0472">Membrane</keyword>
<gene>
    <name evidence="3" type="primary">gb10250</name>
    <name evidence="3" type="ORF">PR202_gb10250</name>
</gene>